<proteinExistence type="predicted"/>
<organism evidence="1 2">
    <name type="scientific">Microbacterium phyllosphaerae</name>
    <dbReference type="NCBI Taxonomy" id="124798"/>
    <lineage>
        <taxon>Bacteria</taxon>
        <taxon>Bacillati</taxon>
        <taxon>Actinomycetota</taxon>
        <taxon>Actinomycetes</taxon>
        <taxon>Micrococcales</taxon>
        <taxon>Microbacteriaceae</taxon>
        <taxon>Microbacterium</taxon>
    </lineage>
</organism>
<dbReference type="EMBL" id="JAGIOA010000001">
    <property type="protein sequence ID" value="MBP2378854.1"/>
    <property type="molecule type" value="Genomic_DNA"/>
</dbReference>
<evidence type="ECO:0000313" key="1">
    <source>
        <dbReference type="EMBL" id="MBP2378854.1"/>
    </source>
</evidence>
<dbReference type="Proteomes" id="UP000703720">
    <property type="component" value="Unassembled WGS sequence"/>
</dbReference>
<name>A0ABS4WRL0_9MICO</name>
<protein>
    <submittedName>
        <fullName evidence="1">Uncharacterized protein</fullName>
    </submittedName>
</protein>
<accession>A0ABS4WRL0</accession>
<evidence type="ECO:0000313" key="2">
    <source>
        <dbReference type="Proteomes" id="UP000703720"/>
    </source>
</evidence>
<sequence length="51" mass="5946">MQTEIPLDRFARVLPLIPIAMARVFDGFTTDRRLRLGMEGILRTFVRQAKQ</sequence>
<gene>
    <name evidence="1" type="ORF">JOF42_002349</name>
</gene>
<keyword evidence="2" id="KW-1185">Reference proteome</keyword>
<comment type="caution">
    <text evidence="1">The sequence shown here is derived from an EMBL/GenBank/DDBJ whole genome shotgun (WGS) entry which is preliminary data.</text>
</comment>
<reference evidence="1 2" key="1">
    <citation type="submission" date="2021-03" db="EMBL/GenBank/DDBJ databases">
        <title>Sequencing the genomes of 1000 actinobacteria strains.</title>
        <authorList>
            <person name="Klenk H.-P."/>
        </authorList>
    </citation>
    <scope>NUCLEOTIDE SEQUENCE [LARGE SCALE GENOMIC DNA]</scope>
    <source>
        <strain evidence="1 2">DSM 13468</strain>
    </source>
</reference>